<feature type="transmembrane region" description="Helical" evidence="9">
    <location>
        <begin position="702"/>
        <end position="727"/>
    </location>
</feature>
<feature type="transmembrane region" description="Helical" evidence="9">
    <location>
        <begin position="932"/>
        <end position="953"/>
    </location>
</feature>
<keyword evidence="5" id="KW-0067">ATP-binding</keyword>
<sequence length="959" mass="102279">MANTTPRYSNSTLSLYHSCPPGLGGDDCQSATCNSTFVPPSSRSLKPANVATCPRCTDGFGGLNCNICQSADSCGTAATSLNIRPAAGETLTCHQGPRPISTTQLQCNINQPTLSTFYPGKSIVMTMTKVVQPDNTTLTGLPSWPAVGGTTTSQVWLDGVMQYYCQASNCSSTNSTTPVSTGGSGGSDVWTCSELKCYCPPTTAMCSGNGGGIAMEGIVNQLSGTLSMPCDYGEDGKTKCQFKGGQLTTYLGEAGLPLEDCTFSSCVTQSELSAFWLSSESKSAQAKEKDDTLSGPVIGGITVLCVVVAALLGLLLCGWWQRRRAQRRPKGGEAVRAVGVAWEDVDYRVSRKAAPKWLGGSKTSAPLHDDAESPHQEKTAGETLPSLDTAAAHGHILHHVSGHAPPGSLVAILGPSGAGKTTLVELLAGKEKSGAFKGNIRLDGAGEDLSATSPGRRLLAFVDQEDQLPAYSTVREALRFAAELTLPDNVPEEEKRGIVQSVITTLGLGAVADSIIGERGRRGISGGEKRRVSIGIALVARPRILVLDEPLSGLDAYNAARVMMALRQLASGDHEGGAGTTVILTLHQPSSQMFHMLDQAILLSAGRTLYAGPPGEAMRWCEETMGHPCPRGHNVADHLLEIAMRTSGTRQEDHSGGSSPKREAAVAQTGQMIPRTTSTTTTWFTQVRALTRRYLSTAKRDAAGPLAHLVGHIVLGLIVGGAFFHVATTISGFQNRVGSLYFLFMLMLFASMSAMTSIHAVRPLMARERSDGLYSPWAFLVAHGTYDIVFLRLIPGLLLSTILYWMVGLRSSAASFFEYLLLALIFYIDTTLYMLLLGSLFTNLSLSILGASTFILLNIAFGGFLLNLSTIPPVLRWIQWLAPMKYALEGVTQHEIKGLQVNDRVGGVPVGLSAELIAPGLFSLTGSYYRDLLVLALGFTVGYALLLAGAVWWRMRDRR</sequence>
<dbReference type="InterPro" id="IPR003593">
    <property type="entry name" value="AAA+_ATPase"/>
</dbReference>
<evidence type="ECO:0000256" key="2">
    <source>
        <dbReference type="ARBA" id="ARBA00022448"/>
    </source>
</evidence>
<keyword evidence="2" id="KW-0813">Transport</keyword>
<reference evidence="11 12" key="1">
    <citation type="journal article" date="2018" name="Mol. Biol. Evol.">
        <title>Broad Genomic Sampling Reveals a Smut Pathogenic Ancestry of the Fungal Clade Ustilaginomycotina.</title>
        <authorList>
            <person name="Kijpornyongpan T."/>
            <person name="Mondo S.J."/>
            <person name="Barry K."/>
            <person name="Sandor L."/>
            <person name="Lee J."/>
            <person name="Lipzen A."/>
            <person name="Pangilinan J."/>
            <person name="LaButti K."/>
            <person name="Hainaut M."/>
            <person name="Henrissat B."/>
            <person name="Grigoriev I.V."/>
            <person name="Spatafora J.W."/>
            <person name="Aime M.C."/>
        </authorList>
    </citation>
    <scope>NUCLEOTIDE SEQUENCE [LARGE SCALE GENOMIC DNA]</scope>
    <source>
        <strain evidence="11 12">MCA 5214</strain>
    </source>
</reference>
<dbReference type="AlphaFoldDB" id="A0A316UJX2"/>
<evidence type="ECO:0000256" key="9">
    <source>
        <dbReference type="SAM" id="Phobius"/>
    </source>
</evidence>
<dbReference type="GO" id="GO:0016887">
    <property type="term" value="F:ATP hydrolysis activity"/>
    <property type="evidence" value="ECO:0007669"/>
    <property type="project" value="InterPro"/>
</dbReference>
<dbReference type="InterPro" id="IPR003439">
    <property type="entry name" value="ABC_transporter-like_ATP-bd"/>
</dbReference>
<dbReference type="InterPro" id="IPR027417">
    <property type="entry name" value="P-loop_NTPase"/>
</dbReference>
<proteinExistence type="predicted"/>
<dbReference type="Proteomes" id="UP000245884">
    <property type="component" value="Unassembled WGS sequence"/>
</dbReference>
<feature type="transmembrane region" description="Helical" evidence="9">
    <location>
        <begin position="819"/>
        <end position="837"/>
    </location>
</feature>
<accession>A0A316UJX2</accession>
<dbReference type="OrthoDB" id="66620at2759"/>
<evidence type="ECO:0000256" key="4">
    <source>
        <dbReference type="ARBA" id="ARBA00022741"/>
    </source>
</evidence>
<keyword evidence="3 9" id="KW-0812">Transmembrane</keyword>
<organism evidence="11 12">
    <name type="scientific">Jaminaea rosea</name>
    <dbReference type="NCBI Taxonomy" id="1569628"/>
    <lineage>
        <taxon>Eukaryota</taxon>
        <taxon>Fungi</taxon>
        <taxon>Dikarya</taxon>
        <taxon>Basidiomycota</taxon>
        <taxon>Ustilaginomycotina</taxon>
        <taxon>Exobasidiomycetes</taxon>
        <taxon>Microstromatales</taxon>
        <taxon>Microstromatales incertae sedis</taxon>
        <taxon>Jaminaea</taxon>
    </lineage>
</organism>
<keyword evidence="4" id="KW-0547">Nucleotide-binding</keyword>
<dbReference type="InterPro" id="IPR017871">
    <property type="entry name" value="ABC_transporter-like_CS"/>
</dbReference>
<dbReference type="EMBL" id="KZ819677">
    <property type="protein sequence ID" value="PWN25098.1"/>
    <property type="molecule type" value="Genomic_DNA"/>
</dbReference>
<feature type="compositionally biased region" description="Basic and acidic residues" evidence="8">
    <location>
        <begin position="367"/>
        <end position="380"/>
    </location>
</feature>
<name>A0A316UJX2_9BASI</name>
<feature type="transmembrane region" description="Helical" evidence="9">
    <location>
        <begin position="844"/>
        <end position="866"/>
    </location>
</feature>
<dbReference type="Pfam" id="PF01061">
    <property type="entry name" value="ABC2_membrane"/>
    <property type="match status" value="1"/>
</dbReference>
<evidence type="ECO:0000313" key="11">
    <source>
        <dbReference type="EMBL" id="PWN25098.1"/>
    </source>
</evidence>
<feature type="domain" description="ABC transporter" evidence="10">
    <location>
        <begin position="382"/>
        <end position="630"/>
    </location>
</feature>
<dbReference type="InterPro" id="IPR013525">
    <property type="entry name" value="ABC2_TM"/>
</dbReference>
<evidence type="ECO:0000313" key="12">
    <source>
        <dbReference type="Proteomes" id="UP000245884"/>
    </source>
</evidence>
<dbReference type="InterPro" id="IPR050352">
    <property type="entry name" value="ABCG_transporters"/>
</dbReference>
<dbReference type="Pfam" id="PF00005">
    <property type="entry name" value="ABC_tran"/>
    <property type="match status" value="1"/>
</dbReference>
<feature type="transmembrane region" description="Helical" evidence="9">
    <location>
        <begin position="297"/>
        <end position="320"/>
    </location>
</feature>
<evidence type="ECO:0000259" key="10">
    <source>
        <dbReference type="PROSITE" id="PS50893"/>
    </source>
</evidence>
<keyword evidence="12" id="KW-1185">Reference proteome</keyword>
<dbReference type="SUPFAM" id="SSF52540">
    <property type="entry name" value="P-loop containing nucleoside triphosphate hydrolases"/>
    <property type="match status" value="1"/>
</dbReference>
<evidence type="ECO:0000256" key="3">
    <source>
        <dbReference type="ARBA" id="ARBA00022692"/>
    </source>
</evidence>
<evidence type="ECO:0000256" key="8">
    <source>
        <dbReference type="SAM" id="MobiDB-lite"/>
    </source>
</evidence>
<feature type="transmembrane region" description="Helical" evidence="9">
    <location>
        <begin position="739"/>
        <end position="761"/>
    </location>
</feature>
<protein>
    <recommendedName>
        <fullName evidence="10">ABC transporter domain-containing protein</fullName>
    </recommendedName>
</protein>
<evidence type="ECO:0000256" key="7">
    <source>
        <dbReference type="ARBA" id="ARBA00023136"/>
    </source>
</evidence>
<feature type="region of interest" description="Disordered" evidence="8">
    <location>
        <begin position="357"/>
        <end position="380"/>
    </location>
</feature>
<dbReference type="SMART" id="SM00382">
    <property type="entry name" value="AAA"/>
    <property type="match status" value="1"/>
</dbReference>
<keyword evidence="7 9" id="KW-0472">Membrane</keyword>
<dbReference type="RefSeq" id="XP_025359710.1">
    <property type="nucleotide sequence ID" value="XM_025506967.1"/>
</dbReference>
<keyword evidence="6 9" id="KW-1133">Transmembrane helix</keyword>
<evidence type="ECO:0000256" key="1">
    <source>
        <dbReference type="ARBA" id="ARBA00004141"/>
    </source>
</evidence>
<dbReference type="GeneID" id="37028790"/>
<dbReference type="STRING" id="1569628.A0A316UJX2"/>
<dbReference type="GO" id="GO:0016020">
    <property type="term" value="C:membrane"/>
    <property type="evidence" value="ECO:0007669"/>
    <property type="project" value="UniProtKB-SubCell"/>
</dbReference>
<feature type="compositionally biased region" description="Basic and acidic residues" evidence="8">
    <location>
        <begin position="650"/>
        <end position="664"/>
    </location>
</feature>
<dbReference type="Gene3D" id="3.40.50.300">
    <property type="entry name" value="P-loop containing nucleotide triphosphate hydrolases"/>
    <property type="match status" value="1"/>
</dbReference>
<feature type="region of interest" description="Disordered" evidence="8">
    <location>
        <begin position="647"/>
        <end position="669"/>
    </location>
</feature>
<dbReference type="PROSITE" id="PS00211">
    <property type="entry name" value="ABC_TRANSPORTER_1"/>
    <property type="match status" value="1"/>
</dbReference>
<comment type="subcellular location">
    <subcellularLocation>
        <location evidence="1">Membrane</location>
        <topology evidence="1">Multi-pass membrane protein</topology>
    </subcellularLocation>
</comment>
<feature type="transmembrane region" description="Helical" evidence="9">
    <location>
        <begin position="789"/>
        <end position="807"/>
    </location>
</feature>
<dbReference type="GO" id="GO:0140359">
    <property type="term" value="F:ABC-type transporter activity"/>
    <property type="evidence" value="ECO:0007669"/>
    <property type="project" value="InterPro"/>
</dbReference>
<dbReference type="GO" id="GO:0005524">
    <property type="term" value="F:ATP binding"/>
    <property type="evidence" value="ECO:0007669"/>
    <property type="project" value="UniProtKB-KW"/>
</dbReference>
<gene>
    <name evidence="11" type="ORF">BDZ90DRAFT_234313</name>
</gene>
<dbReference type="PANTHER" id="PTHR48041">
    <property type="entry name" value="ABC TRANSPORTER G FAMILY MEMBER 28"/>
    <property type="match status" value="1"/>
</dbReference>
<dbReference type="PROSITE" id="PS50893">
    <property type="entry name" value="ABC_TRANSPORTER_2"/>
    <property type="match status" value="1"/>
</dbReference>
<dbReference type="PANTHER" id="PTHR48041:SF91">
    <property type="entry name" value="ABC TRANSPORTER G FAMILY MEMBER 28"/>
    <property type="match status" value="1"/>
</dbReference>
<evidence type="ECO:0000256" key="6">
    <source>
        <dbReference type="ARBA" id="ARBA00022989"/>
    </source>
</evidence>
<evidence type="ECO:0000256" key="5">
    <source>
        <dbReference type="ARBA" id="ARBA00022840"/>
    </source>
</evidence>